<organism evidence="3 4">
    <name type="scientific">Schizothecium vesticola</name>
    <dbReference type="NCBI Taxonomy" id="314040"/>
    <lineage>
        <taxon>Eukaryota</taxon>
        <taxon>Fungi</taxon>
        <taxon>Dikarya</taxon>
        <taxon>Ascomycota</taxon>
        <taxon>Pezizomycotina</taxon>
        <taxon>Sordariomycetes</taxon>
        <taxon>Sordariomycetidae</taxon>
        <taxon>Sordariales</taxon>
        <taxon>Schizotheciaceae</taxon>
        <taxon>Schizothecium</taxon>
    </lineage>
</organism>
<evidence type="ECO:0000313" key="3">
    <source>
        <dbReference type="EMBL" id="KAK0746652.1"/>
    </source>
</evidence>
<keyword evidence="4" id="KW-1185">Reference proteome</keyword>
<protein>
    <recommendedName>
        <fullName evidence="2">JmjC domain-containing protein</fullName>
    </recommendedName>
</protein>
<dbReference type="PANTHER" id="PTHR12461:SF101">
    <property type="entry name" value="TRNA WYBUTOSINE-SYNTHESIZING PROTEIN 4"/>
    <property type="match status" value="1"/>
</dbReference>
<feature type="region of interest" description="Disordered" evidence="1">
    <location>
        <begin position="371"/>
        <end position="398"/>
    </location>
</feature>
<dbReference type="InterPro" id="IPR003347">
    <property type="entry name" value="JmjC_dom"/>
</dbReference>
<evidence type="ECO:0000313" key="4">
    <source>
        <dbReference type="Proteomes" id="UP001172155"/>
    </source>
</evidence>
<accession>A0AA40EW63</accession>
<reference evidence="3" key="1">
    <citation type="submission" date="2023-06" db="EMBL/GenBank/DDBJ databases">
        <title>Genome-scale phylogeny and comparative genomics of the fungal order Sordariales.</title>
        <authorList>
            <consortium name="Lawrence Berkeley National Laboratory"/>
            <person name="Hensen N."/>
            <person name="Bonometti L."/>
            <person name="Westerberg I."/>
            <person name="Brannstrom I.O."/>
            <person name="Guillou S."/>
            <person name="Cros-Aarteil S."/>
            <person name="Calhoun S."/>
            <person name="Haridas S."/>
            <person name="Kuo A."/>
            <person name="Mondo S."/>
            <person name="Pangilinan J."/>
            <person name="Riley R."/>
            <person name="LaButti K."/>
            <person name="Andreopoulos B."/>
            <person name="Lipzen A."/>
            <person name="Chen C."/>
            <person name="Yanf M."/>
            <person name="Daum C."/>
            <person name="Ng V."/>
            <person name="Clum A."/>
            <person name="Steindorff A."/>
            <person name="Ohm R."/>
            <person name="Martin F."/>
            <person name="Silar P."/>
            <person name="Natvig D."/>
            <person name="Lalanne C."/>
            <person name="Gautier V."/>
            <person name="Ament-velasquez S.L."/>
            <person name="Kruys A."/>
            <person name="Hutchinson M.I."/>
            <person name="Powell A.J."/>
            <person name="Barry K."/>
            <person name="Miller A.N."/>
            <person name="Grigoriev I.V."/>
            <person name="Debuchy R."/>
            <person name="Gladieux P."/>
            <person name="Thoren M.H."/>
            <person name="Johannesson H."/>
        </authorList>
    </citation>
    <scope>NUCLEOTIDE SEQUENCE</scope>
    <source>
        <strain evidence="3">SMH3187-1</strain>
    </source>
</reference>
<dbReference type="EMBL" id="JAUKUD010000004">
    <property type="protein sequence ID" value="KAK0746652.1"/>
    <property type="molecule type" value="Genomic_DNA"/>
</dbReference>
<evidence type="ECO:0000256" key="1">
    <source>
        <dbReference type="SAM" id="MobiDB-lite"/>
    </source>
</evidence>
<dbReference type="PANTHER" id="PTHR12461">
    <property type="entry name" value="HYPOXIA-INDUCIBLE FACTOR 1 ALPHA INHIBITOR-RELATED"/>
    <property type="match status" value="1"/>
</dbReference>
<dbReference type="Proteomes" id="UP001172155">
    <property type="component" value="Unassembled WGS sequence"/>
</dbReference>
<name>A0AA40EW63_9PEZI</name>
<dbReference type="Gene3D" id="2.60.120.650">
    <property type="entry name" value="Cupin"/>
    <property type="match status" value="1"/>
</dbReference>
<feature type="compositionally biased region" description="Acidic residues" evidence="1">
    <location>
        <begin position="375"/>
        <end position="398"/>
    </location>
</feature>
<gene>
    <name evidence="3" type="ORF">B0T18DRAFT_429577</name>
</gene>
<dbReference type="AlphaFoldDB" id="A0AA40EW63"/>
<comment type="caution">
    <text evidence="3">The sequence shown here is derived from an EMBL/GenBank/DDBJ whole genome shotgun (WGS) entry which is preliminary data.</text>
</comment>
<dbReference type="SMART" id="SM00558">
    <property type="entry name" value="JmjC"/>
    <property type="match status" value="1"/>
</dbReference>
<evidence type="ECO:0000259" key="2">
    <source>
        <dbReference type="PROSITE" id="PS51184"/>
    </source>
</evidence>
<sequence>MAAQAHLQLQAACLSAAQGIQDECTAILQGTTTPGIPTDLADCGSALITLLSHQTSRFLHLFSDPPPSPHRRPHAFLLNRLDDLQTISYTRFYAYLYCDLPLCWRQLYTDASILKFAALYLPWHSTPAPRSPTVFDTLIRTLDLALILAGAGGHRRGRPWIDSALSLLESIWDDDVPPFTSHLASAHPLPLLLPDLVAHWPALTTHPWSHPSYLLSRTLSGRRIVPVEIGRSYVDESWSQELIPFRDFLATYITSAPSPSTTQEKGYLAQHPLLTHIPSLRRDVAIPDLCYAGASDAEPQLNAWFGPAGTITPLHTDPHENLLVQVVGRKYVRLYPAGTAMRPRGRGEDGVDMGNTSRWDVGVVEGWDDAPAAAGEEDDDGEEGVTGDEGKEGEEGEEEFKRAEYFDCILGPGDTLYIPKGWWHYVRGLSVSFSDL</sequence>
<proteinExistence type="predicted"/>
<dbReference type="Pfam" id="PF13621">
    <property type="entry name" value="Cupin_8"/>
    <property type="match status" value="1"/>
</dbReference>
<dbReference type="PROSITE" id="PS51184">
    <property type="entry name" value="JMJC"/>
    <property type="match status" value="1"/>
</dbReference>
<dbReference type="SUPFAM" id="SSF51197">
    <property type="entry name" value="Clavaminate synthase-like"/>
    <property type="match status" value="1"/>
</dbReference>
<feature type="domain" description="JmjC" evidence="2">
    <location>
        <begin position="260"/>
        <end position="436"/>
    </location>
</feature>
<dbReference type="InterPro" id="IPR041667">
    <property type="entry name" value="Cupin_8"/>
</dbReference>